<keyword evidence="1" id="KW-0472">Membrane</keyword>
<sequence>MKRQAERKREERPEPSILNLSCILILVVCFLDNSLCRLYSTNLPSIFIQMDRYLPIAYTGFILCFIFLDITHTRHQ</sequence>
<dbReference type="VEuPathDB" id="FungiDB:ASPBRDRAFT_617380"/>
<reference evidence="3" key="1">
    <citation type="journal article" date="2017" name="Genome Biol.">
        <title>Comparative genomics reveals high biological diversity and specific adaptations in the industrially and medically important fungal genus Aspergillus.</title>
        <authorList>
            <person name="de Vries R.P."/>
            <person name="Riley R."/>
            <person name="Wiebenga A."/>
            <person name="Aguilar-Osorio G."/>
            <person name="Amillis S."/>
            <person name="Uchima C.A."/>
            <person name="Anderluh G."/>
            <person name="Asadollahi M."/>
            <person name="Askin M."/>
            <person name="Barry K."/>
            <person name="Battaglia E."/>
            <person name="Bayram O."/>
            <person name="Benocci T."/>
            <person name="Braus-Stromeyer S.A."/>
            <person name="Caldana C."/>
            <person name="Canovas D."/>
            <person name="Cerqueira G.C."/>
            <person name="Chen F."/>
            <person name="Chen W."/>
            <person name="Choi C."/>
            <person name="Clum A."/>
            <person name="Dos Santos R.A."/>
            <person name="Damasio A.R."/>
            <person name="Diallinas G."/>
            <person name="Emri T."/>
            <person name="Fekete E."/>
            <person name="Flipphi M."/>
            <person name="Freyberg S."/>
            <person name="Gallo A."/>
            <person name="Gournas C."/>
            <person name="Habgood R."/>
            <person name="Hainaut M."/>
            <person name="Harispe M.L."/>
            <person name="Henrissat B."/>
            <person name="Hilden K.S."/>
            <person name="Hope R."/>
            <person name="Hossain A."/>
            <person name="Karabika E."/>
            <person name="Karaffa L."/>
            <person name="Karanyi Z."/>
            <person name="Krasevec N."/>
            <person name="Kuo A."/>
            <person name="Kusch H."/>
            <person name="LaButti K."/>
            <person name="Lagendijk E.L."/>
            <person name="Lapidus A."/>
            <person name="Levasseur A."/>
            <person name="Lindquist E."/>
            <person name="Lipzen A."/>
            <person name="Logrieco A.F."/>
            <person name="MacCabe A."/>
            <person name="Maekelae M.R."/>
            <person name="Malavazi I."/>
            <person name="Melin P."/>
            <person name="Meyer V."/>
            <person name="Mielnichuk N."/>
            <person name="Miskei M."/>
            <person name="Molnar A.P."/>
            <person name="Mule G."/>
            <person name="Ngan C.Y."/>
            <person name="Orejas M."/>
            <person name="Orosz E."/>
            <person name="Ouedraogo J.P."/>
            <person name="Overkamp K.M."/>
            <person name="Park H.-S."/>
            <person name="Perrone G."/>
            <person name="Piumi F."/>
            <person name="Punt P.J."/>
            <person name="Ram A.F."/>
            <person name="Ramon A."/>
            <person name="Rauscher S."/>
            <person name="Record E."/>
            <person name="Riano-Pachon D.M."/>
            <person name="Robert V."/>
            <person name="Roehrig J."/>
            <person name="Ruller R."/>
            <person name="Salamov A."/>
            <person name="Salih N.S."/>
            <person name="Samson R.A."/>
            <person name="Sandor E."/>
            <person name="Sanguinetti M."/>
            <person name="Schuetze T."/>
            <person name="Sepcic K."/>
            <person name="Shelest E."/>
            <person name="Sherlock G."/>
            <person name="Sophianopoulou V."/>
            <person name="Squina F.M."/>
            <person name="Sun H."/>
            <person name="Susca A."/>
            <person name="Todd R.B."/>
            <person name="Tsang A."/>
            <person name="Unkles S.E."/>
            <person name="van de Wiele N."/>
            <person name="van Rossen-Uffink D."/>
            <person name="Oliveira J.V."/>
            <person name="Vesth T.C."/>
            <person name="Visser J."/>
            <person name="Yu J.-H."/>
            <person name="Zhou M."/>
            <person name="Andersen M.R."/>
            <person name="Archer D.B."/>
            <person name="Baker S.E."/>
            <person name="Benoit I."/>
            <person name="Brakhage A.A."/>
            <person name="Braus G.H."/>
            <person name="Fischer R."/>
            <person name="Frisvad J.C."/>
            <person name="Goldman G.H."/>
            <person name="Houbraken J."/>
            <person name="Oakley B."/>
            <person name="Pocsi I."/>
            <person name="Scazzocchio C."/>
            <person name="Seiboth B."/>
            <person name="vanKuyk P.A."/>
            <person name="Wortman J."/>
            <person name="Dyer P.S."/>
            <person name="Grigoriev I.V."/>
        </authorList>
    </citation>
    <scope>NUCLEOTIDE SEQUENCE [LARGE SCALE GENOMIC DNA]</scope>
    <source>
        <strain evidence="3">CBS 101740 / IMI 381727 / IBT 21946</strain>
    </source>
</reference>
<keyword evidence="3" id="KW-1185">Reference proteome</keyword>
<keyword evidence="1" id="KW-0812">Transmembrane</keyword>
<dbReference type="RefSeq" id="XP_067477548.1">
    <property type="nucleotide sequence ID" value="XM_067628332.1"/>
</dbReference>
<feature type="transmembrane region" description="Helical" evidence="1">
    <location>
        <begin position="20"/>
        <end position="40"/>
    </location>
</feature>
<protein>
    <submittedName>
        <fullName evidence="2">Uncharacterized protein</fullName>
    </submittedName>
</protein>
<proteinExistence type="predicted"/>
<evidence type="ECO:0000313" key="3">
    <source>
        <dbReference type="Proteomes" id="UP000184499"/>
    </source>
</evidence>
<evidence type="ECO:0000256" key="1">
    <source>
        <dbReference type="SAM" id="Phobius"/>
    </source>
</evidence>
<keyword evidence="1" id="KW-1133">Transmembrane helix</keyword>
<organism evidence="2 3">
    <name type="scientific">Aspergillus brasiliensis (strain CBS 101740 / IMI 381727 / IBT 21946)</name>
    <dbReference type="NCBI Taxonomy" id="767769"/>
    <lineage>
        <taxon>Eukaryota</taxon>
        <taxon>Fungi</taxon>
        <taxon>Dikarya</taxon>
        <taxon>Ascomycota</taxon>
        <taxon>Pezizomycotina</taxon>
        <taxon>Eurotiomycetes</taxon>
        <taxon>Eurotiomycetidae</taxon>
        <taxon>Eurotiales</taxon>
        <taxon>Aspergillaceae</taxon>
        <taxon>Aspergillus</taxon>
        <taxon>Aspergillus subgen. Circumdati</taxon>
    </lineage>
</organism>
<dbReference type="GeneID" id="93580820"/>
<accession>A0A1L9UF58</accession>
<dbReference type="AlphaFoldDB" id="A0A1L9UF58"/>
<gene>
    <name evidence="2" type="ORF">ASPBRDRAFT_617380</name>
</gene>
<dbReference type="EMBL" id="KV878686">
    <property type="protein sequence ID" value="OJJ70300.1"/>
    <property type="molecule type" value="Genomic_DNA"/>
</dbReference>
<dbReference type="Proteomes" id="UP000184499">
    <property type="component" value="Unassembled WGS sequence"/>
</dbReference>
<name>A0A1L9UF58_ASPBC</name>
<evidence type="ECO:0000313" key="2">
    <source>
        <dbReference type="EMBL" id="OJJ70300.1"/>
    </source>
</evidence>
<feature type="transmembrane region" description="Helical" evidence="1">
    <location>
        <begin position="52"/>
        <end position="70"/>
    </location>
</feature>